<dbReference type="EMBL" id="OW240913">
    <property type="protein sequence ID" value="CAH2248633.1"/>
    <property type="molecule type" value="Genomic_DNA"/>
</dbReference>
<proteinExistence type="predicted"/>
<dbReference type="Proteomes" id="UP001295444">
    <property type="component" value="Chromosome 02"/>
</dbReference>
<reference evidence="1" key="1">
    <citation type="submission" date="2022-03" db="EMBL/GenBank/DDBJ databases">
        <authorList>
            <person name="Alioto T."/>
            <person name="Alioto T."/>
            <person name="Gomez Garrido J."/>
        </authorList>
    </citation>
    <scope>NUCLEOTIDE SEQUENCE</scope>
</reference>
<accession>A0AAD1RDJ0</accession>
<dbReference type="AlphaFoldDB" id="A0AAD1RDJ0"/>
<protein>
    <submittedName>
        <fullName evidence="1">Uncharacterized protein</fullName>
    </submittedName>
</protein>
<evidence type="ECO:0000313" key="2">
    <source>
        <dbReference type="Proteomes" id="UP001295444"/>
    </source>
</evidence>
<gene>
    <name evidence="1" type="ORF">PECUL_23A005688</name>
</gene>
<organism evidence="1 2">
    <name type="scientific">Pelobates cultripes</name>
    <name type="common">Western spadefoot toad</name>
    <dbReference type="NCBI Taxonomy" id="61616"/>
    <lineage>
        <taxon>Eukaryota</taxon>
        <taxon>Metazoa</taxon>
        <taxon>Chordata</taxon>
        <taxon>Craniata</taxon>
        <taxon>Vertebrata</taxon>
        <taxon>Euteleostomi</taxon>
        <taxon>Amphibia</taxon>
        <taxon>Batrachia</taxon>
        <taxon>Anura</taxon>
        <taxon>Pelobatoidea</taxon>
        <taxon>Pelobatidae</taxon>
        <taxon>Pelobates</taxon>
    </lineage>
</organism>
<evidence type="ECO:0000313" key="1">
    <source>
        <dbReference type="EMBL" id="CAH2248633.1"/>
    </source>
</evidence>
<keyword evidence="2" id="KW-1185">Reference proteome</keyword>
<name>A0AAD1RDJ0_PELCU</name>
<sequence length="116" mass="13171">MKECVTNAKRMNVPKHTFGSAGHYEISRTANVCKRVFEKKRTQCEQLLVKKPCRMRICGKADAHSLGKAENHLHGLESARLQWGQQGVLKWPRTQMIQGCEVVITQKLGIQISKVK</sequence>